<name>A0ABN7NY63_TIMPD</name>
<proteinExistence type="predicted"/>
<comment type="caution">
    <text evidence="1">The sequence shown here is derived from an EMBL/GenBank/DDBJ whole genome shotgun (WGS) entry which is preliminary data.</text>
</comment>
<dbReference type="EMBL" id="CAJPIN010010066">
    <property type="protein sequence ID" value="CAG2059611.1"/>
    <property type="molecule type" value="Genomic_DNA"/>
</dbReference>
<protein>
    <submittedName>
        <fullName evidence="1">Uncharacterized protein</fullName>
    </submittedName>
</protein>
<dbReference type="SUPFAM" id="SSF55060">
    <property type="entry name" value="GHMP Kinase, C-terminal domain"/>
    <property type="match status" value="1"/>
</dbReference>
<sequence>MVSAGSQPTLHQVTHILGWGGCVVALTTKDTVESYIKMLKESFYETNSTTKGKDLNMFVFATEPSGGAQIIVRHI</sequence>
<gene>
    <name evidence="1" type="ORF">TPAB3V08_LOCUS6573</name>
</gene>
<keyword evidence="2" id="KW-1185">Reference proteome</keyword>
<dbReference type="Gene3D" id="3.30.70.3170">
    <property type="match status" value="1"/>
</dbReference>
<accession>A0ABN7NY63</accession>
<dbReference type="InterPro" id="IPR036554">
    <property type="entry name" value="GHMP_kinase_C_sf"/>
</dbReference>
<organism evidence="1 2">
    <name type="scientific">Timema podura</name>
    <name type="common">Walking stick</name>
    <dbReference type="NCBI Taxonomy" id="61482"/>
    <lineage>
        <taxon>Eukaryota</taxon>
        <taxon>Metazoa</taxon>
        <taxon>Ecdysozoa</taxon>
        <taxon>Arthropoda</taxon>
        <taxon>Hexapoda</taxon>
        <taxon>Insecta</taxon>
        <taxon>Pterygota</taxon>
        <taxon>Neoptera</taxon>
        <taxon>Polyneoptera</taxon>
        <taxon>Phasmatodea</taxon>
        <taxon>Timematodea</taxon>
        <taxon>Timematoidea</taxon>
        <taxon>Timematidae</taxon>
        <taxon>Timema</taxon>
    </lineage>
</organism>
<evidence type="ECO:0000313" key="1">
    <source>
        <dbReference type="EMBL" id="CAG2059611.1"/>
    </source>
</evidence>
<reference evidence="1" key="1">
    <citation type="submission" date="2021-03" db="EMBL/GenBank/DDBJ databases">
        <authorList>
            <person name="Tran Van P."/>
        </authorList>
    </citation>
    <scope>NUCLEOTIDE SEQUENCE</scope>
</reference>
<evidence type="ECO:0000313" key="2">
    <source>
        <dbReference type="Proteomes" id="UP001153148"/>
    </source>
</evidence>
<dbReference type="Proteomes" id="UP001153148">
    <property type="component" value="Unassembled WGS sequence"/>
</dbReference>